<dbReference type="HOGENOM" id="CLU_001265_30_1_1"/>
<dbReference type="InterPro" id="IPR003663">
    <property type="entry name" value="Sugar/inositol_transpt"/>
</dbReference>
<evidence type="ECO:0000256" key="6">
    <source>
        <dbReference type="ARBA" id="ARBA00023136"/>
    </source>
</evidence>
<feature type="transmembrane region" description="Helical" evidence="8">
    <location>
        <begin position="431"/>
        <end position="453"/>
    </location>
</feature>
<evidence type="ECO:0000256" key="3">
    <source>
        <dbReference type="ARBA" id="ARBA00022448"/>
    </source>
</evidence>
<dbReference type="GO" id="GO:0005351">
    <property type="term" value="F:carbohydrate:proton symporter activity"/>
    <property type="evidence" value="ECO:0007669"/>
    <property type="project" value="TreeGrafter"/>
</dbReference>
<protein>
    <recommendedName>
        <fullName evidence="9">Major facilitator superfamily (MFS) profile domain-containing protein</fullName>
    </recommendedName>
</protein>
<dbReference type="PANTHER" id="PTHR48022">
    <property type="entry name" value="PLASTIDIC GLUCOSE TRANSPORTER 4"/>
    <property type="match status" value="1"/>
</dbReference>
<feature type="transmembrane region" description="Helical" evidence="8">
    <location>
        <begin position="115"/>
        <end position="139"/>
    </location>
</feature>
<keyword evidence="4 8" id="KW-0812">Transmembrane</keyword>
<feature type="transmembrane region" description="Helical" evidence="8">
    <location>
        <begin position="334"/>
        <end position="353"/>
    </location>
</feature>
<dbReference type="GeneID" id="27313752"/>
<feature type="transmembrane region" description="Helical" evidence="8">
    <location>
        <begin position="151"/>
        <end position="170"/>
    </location>
</feature>
<dbReference type="AlphaFoldDB" id="A0A0D1YRB8"/>
<accession>A0A0D1YRB8</accession>
<evidence type="ECO:0000256" key="1">
    <source>
        <dbReference type="ARBA" id="ARBA00004141"/>
    </source>
</evidence>
<dbReference type="InterPro" id="IPR050360">
    <property type="entry name" value="MFS_Sugar_Transporters"/>
</dbReference>
<feature type="transmembrane region" description="Helical" evidence="8">
    <location>
        <begin position="365"/>
        <end position="390"/>
    </location>
</feature>
<feature type="transmembrane region" description="Helical" evidence="8">
    <location>
        <begin position="271"/>
        <end position="300"/>
    </location>
</feature>
<feature type="transmembrane region" description="Helical" evidence="8">
    <location>
        <begin position="12"/>
        <end position="28"/>
    </location>
</feature>
<dbReference type="GO" id="GO:0016020">
    <property type="term" value="C:membrane"/>
    <property type="evidence" value="ECO:0007669"/>
    <property type="project" value="UniProtKB-SubCell"/>
</dbReference>
<feature type="transmembrane region" description="Helical" evidence="8">
    <location>
        <begin position="91"/>
        <end position="109"/>
    </location>
</feature>
<comment type="subcellular location">
    <subcellularLocation>
        <location evidence="1">Membrane</location>
        <topology evidence="1">Multi-pass membrane protein</topology>
    </subcellularLocation>
</comment>
<dbReference type="PRINTS" id="PR00171">
    <property type="entry name" value="SUGRTRNSPORT"/>
</dbReference>
<evidence type="ECO:0000256" key="4">
    <source>
        <dbReference type="ARBA" id="ARBA00022692"/>
    </source>
</evidence>
<dbReference type="VEuPathDB" id="FungiDB:PV09_05779"/>
<feature type="domain" description="Major facilitator superfamily (MFS) profile" evidence="9">
    <location>
        <begin position="15"/>
        <end position="457"/>
    </location>
</feature>
<keyword evidence="3 7" id="KW-0813">Transport</keyword>
<evidence type="ECO:0000313" key="11">
    <source>
        <dbReference type="Proteomes" id="UP000053259"/>
    </source>
</evidence>
<dbReference type="Pfam" id="PF00083">
    <property type="entry name" value="Sugar_tr"/>
    <property type="match status" value="1"/>
</dbReference>
<feature type="transmembrane region" description="Helical" evidence="8">
    <location>
        <begin position="190"/>
        <end position="212"/>
    </location>
</feature>
<keyword evidence="5 8" id="KW-1133">Transmembrane helix</keyword>
<comment type="similarity">
    <text evidence="2 7">Belongs to the major facilitator superfamily. Sugar transporter (TC 2.A.1.1) family.</text>
</comment>
<dbReference type="InParanoid" id="A0A0D1YRB8"/>
<dbReference type="PANTHER" id="PTHR48022:SF77">
    <property type="entry name" value="MAJOR FACILITATOR SUPERFAMILY (MFS) PROFILE DOMAIN-CONTAINING PROTEIN"/>
    <property type="match status" value="1"/>
</dbReference>
<dbReference type="InterPro" id="IPR005828">
    <property type="entry name" value="MFS_sugar_transport-like"/>
</dbReference>
<evidence type="ECO:0000313" key="10">
    <source>
        <dbReference type="EMBL" id="KIW03137.1"/>
    </source>
</evidence>
<dbReference type="Proteomes" id="UP000053259">
    <property type="component" value="Unassembled WGS sequence"/>
</dbReference>
<keyword evidence="6 8" id="KW-0472">Membrane</keyword>
<gene>
    <name evidence="10" type="ORF">PV09_05779</name>
</gene>
<dbReference type="InterPro" id="IPR005829">
    <property type="entry name" value="Sugar_transporter_CS"/>
</dbReference>
<feature type="transmembrane region" description="Helical" evidence="8">
    <location>
        <begin position="306"/>
        <end position="327"/>
    </location>
</feature>
<evidence type="ECO:0000256" key="8">
    <source>
        <dbReference type="SAM" id="Phobius"/>
    </source>
</evidence>
<dbReference type="OrthoDB" id="6133115at2759"/>
<evidence type="ECO:0000259" key="9">
    <source>
        <dbReference type="PROSITE" id="PS50850"/>
    </source>
</evidence>
<dbReference type="InterPro" id="IPR036259">
    <property type="entry name" value="MFS_trans_sf"/>
</dbReference>
<feature type="transmembrane region" description="Helical" evidence="8">
    <location>
        <begin position="402"/>
        <end position="425"/>
    </location>
</feature>
<feature type="transmembrane region" description="Helical" evidence="8">
    <location>
        <begin position="56"/>
        <end position="79"/>
    </location>
</feature>
<dbReference type="SUPFAM" id="SSF103473">
    <property type="entry name" value="MFS general substrate transporter"/>
    <property type="match status" value="1"/>
</dbReference>
<name>A0A0D1YRB8_9PEZI</name>
<evidence type="ECO:0000256" key="7">
    <source>
        <dbReference type="RuleBase" id="RU003346"/>
    </source>
</evidence>
<sequence>MFNVDLKTYKWAIIFCSMSAIGALVYGYDNSYYNGVLAMQPFKDHYGDHYVDGKKALAVSFTSLTASSIYIGDLLGALISAPINDRWGRKAVFIFGSLCILGGGVAQVADNHHEGVIVLGRILIGFGVGSFAVTSLLYMGEIAPLAVRGPALMMFQFLQSCSQLIASGITQGTETINGTLSYKIPMGGLVVLPVIMFMCLPILPESPVWYILKGRRDDAVKSFRKIHKSEPHYDPTSEIQMLEEAKRVQEEENAKSSWVSLLTNPIERKKIVFSAGAMFAQQINGILFFYVYGVVFAQAIGIKQPFTIQLITNVLQIVAVGASVVTGNKVRRRLNYLITTVMMFVAFLVMGGIGTHKALSTADQYVIVVFSYVIIVAFNFGMGPLAFTVAREMAVGVNQDKIMSIAIAVWYFTIWLVSFTAPYLYDTAGLGPMLGFVYAGTTCISFAWAYFCVGETTGRTTLEISMFFDRGIPARHWRKHVFPPHLAQSEDFSADEALKSGTVATSEKLT</sequence>
<evidence type="ECO:0000256" key="2">
    <source>
        <dbReference type="ARBA" id="ARBA00010992"/>
    </source>
</evidence>
<reference evidence="10 11" key="1">
    <citation type="submission" date="2015-01" db="EMBL/GenBank/DDBJ databases">
        <title>The Genome Sequence of Ochroconis gallopava CBS43764.</title>
        <authorList>
            <consortium name="The Broad Institute Genomics Platform"/>
            <person name="Cuomo C."/>
            <person name="de Hoog S."/>
            <person name="Gorbushina A."/>
            <person name="Stielow B."/>
            <person name="Teixiera M."/>
            <person name="Abouelleil A."/>
            <person name="Chapman S.B."/>
            <person name="Priest M."/>
            <person name="Young S.K."/>
            <person name="Wortman J."/>
            <person name="Nusbaum C."/>
            <person name="Birren B."/>
        </authorList>
    </citation>
    <scope>NUCLEOTIDE SEQUENCE [LARGE SCALE GENOMIC DNA]</scope>
    <source>
        <strain evidence="10 11">CBS 43764</strain>
    </source>
</reference>
<dbReference type="EMBL" id="KN847546">
    <property type="protein sequence ID" value="KIW03137.1"/>
    <property type="molecule type" value="Genomic_DNA"/>
</dbReference>
<dbReference type="FunFam" id="1.20.1250.20:FF:000078">
    <property type="entry name" value="MFS maltose transporter, putative"/>
    <property type="match status" value="1"/>
</dbReference>
<keyword evidence="11" id="KW-1185">Reference proteome</keyword>
<dbReference type="PROSITE" id="PS50850">
    <property type="entry name" value="MFS"/>
    <property type="match status" value="1"/>
</dbReference>
<organism evidence="10 11">
    <name type="scientific">Verruconis gallopava</name>
    <dbReference type="NCBI Taxonomy" id="253628"/>
    <lineage>
        <taxon>Eukaryota</taxon>
        <taxon>Fungi</taxon>
        <taxon>Dikarya</taxon>
        <taxon>Ascomycota</taxon>
        <taxon>Pezizomycotina</taxon>
        <taxon>Dothideomycetes</taxon>
        <taxon>Pleosporomycetidae</taxon>
        <taxon>Venturiales</taxon>
        <taxon>Sympoventuriaceae</taxon>
        <taxon>Verruconis</taxon>
    </lineage>
</organism>
<dbReference type="RefSeq" id="XP_016213006.1">
    <property type="nucleotide sequence ID" value="XM_016359327.1"/>
</dbReference>
<dbReference type="NCBIfam" id="TIGR00879">
    <property type="entry name" value="SP"/>
    <property type="match status" value="1"/>
</dbReference>
<dbReference type="PROSITE" id="PS00217">
    <property type="entry name" value="SUGAR_TRANSPORT_2"/>
    <property type="match status" value="1"/>
</dbReference>
<proteinExistence type="inferred from homology"/>
<evidence type="ECO:0000256" key="5">
    <source>
        <dbReference type="ARBA" id="ARBA00022989"/>
    </source>
</evidence>
<dbReference type="InterPro" id="IPR020846">
    <property type="entry name" value="MFS_dom"/>
</dbReference>
<dbReference type="Gene3D" id="1.20.1250.20">
    <property type="entry name" value="MFS general substrate transporter like domains"/>
    <property type="match status" value="1"/>
</dbReference>